<evidence type="ECO:0000313" key="1">
    <source>
        <dbReference type="EMBL" id="MBX66254.1"/>
    </source>
</evidence>
<dbReference type="AlphaFoldDB" id="A0A2P2QH81"/>
<accession>A0A2P2QH81</accession>
<dbReference type="EMBL" id="GGEC01085770">
    <property type="protein sequence ID" value="MBX66254.1"/>
    <property type="molecule type" value="Transcribed_RNA"/>
</dbReference>
<protein>
    <submittedName>
        <fullName evidence="1">Uncharacterized protein</fullName>
    </submittedName>
</protein>
<proteinExistence type="predicted"/>
<sequence length="36" mass="4193">MTTFSSLVFISTPKIIISFKFVLAHLSHHRLHRVLD</sequence>
<reference evidence="1" key="1">
    <citation type="submission" date="2018-02" db="EMBL/GenBank/DDBJ databases">
        <title>Rhizophora mucronata_Transcriptome.</title>
        <authorList>
            <person name="Meera S.P."/>
            <person name="Sreeshan A."/>
            <person name="Augustine A."/>
        </authorList>
    </citation>
    <scope>NUCLEOTIDE SEQUENCE</scope>
    <source>
        <tissue evidence="1">Leaf</tissue>
    </source>
</reference>
<organism evidence="1">
    <name type="scientific">Rhizophora mucronata</name>
    <name type="common">Asiatic mangrove</name>
    <dbReference type="NCBI Taxonomy" id="61149"/>
    <lineage>
        <taxon>Eukaryota</taxon>
        <taxon>Viridiplantae</taxon>
        <taxon>Streptophyta</taxon>
        <taxon>Embryophyta</taxon>
        <taxon>Tracheophyta</taxon>
        <taxon>Spermatophyta</taxon>
        <taxon>Magnoliopsida</taxon>
        <taxon>eudicotyledons</taxon>
        <taxon>Gunneridae</taxon>
        <taxon>Pentapetalae</taxon>
        <taxon>rosids</taxon>
        <taxon>fabids</taxon>
        <taxon>Malpighiales</taxon>
        <taxon>Rhizophoraceae</taxon>
        <taxon>Rhizophora</taxon>
    </lineage>
</organism>
<name>A0A2P2QH81_RHIMU</name>